<dbReference type="RefSeq" id="WP_307255187.1">
    <property type="nucleotide sequence ID" value="NZ_JAUSTO010000013.1"/>
</dbReference>
<keyword evidence="8 10" id="KW-0299">Galactose metabolism</keyword>
<feature type="domain" description="Galactose-1-phosphate uridyl transferase C-terminal" evidence="12">
    <location>
        <begin position="266"/>
        <end position="451"/>
    </location>
</feature>
<dbReference type="InterPro" id="IPR005850">
    <property type="entry name" value="GalP_Utransf_C"/>
</dbReference>
<keyword evidence="5 10" id="KW-0963">Cytoplasm</keyword>
<organism evidence="13 14">
    <name type="scientific">Moryella indoligenes</name>
    <dbReference type="NCBI Taxonomy" id="371674"/>
    <lineage>
        <taxon>Bacteria</taxon>
        <taxon>Bacillati</taxon>
        <taxon>Bacillota</taxon>
        <taxon>Clostridia</taxon>
        <taxon>Lachnospirales</taxon>
        <taxon>Lachnospiraceae</taxon>
        <taxon>Moryella</taxon>
    </lineage>
</organism>
<evidence type="ECO:0000256" key="1">
    <source>
        <dbReference type="ARBA" id="ARBA00001107"/>
    </source>
</evidence>
<dbReference type="PIRSF" id="PIRSF006005">
    <property type="entry name" value="GalT_BS"/>
    <property type="match status" value="1"/>
</dbReference>
<comment type="similarity">
    <text evidence="4 10">Belongs to the galactose-1-phosphate uridylyltransferase type 2 family.</text>
</comment>
<sequence>MATTFTMTELSSNPYKASAALVQYGIRSELLAPEDAVYSYNLLLDALQLPPAEPPLPLCDQNTENAADAPALEEILRALLDDAVNRGMIEDGVTSRDLLDTKLMGLLMPRPSEVIREFRARYAKSPEAATDYFYALAENSDYIRRYRIRKDRKWIVSTRYGELDITINLSKPEKDPRAIAAALKKAQSDYPKCLLCRENEGYAGRLNHPARQNIRLIPLTLGGEAWFLQYSPYVYYNEHCIVLSGAHTPMKIDEQSFSRLLEFVTLFPHYTVGSNADLPIVGGSILTHEHYQGGRYSFAMARAALREELHFTDFPDIRAGIVNWPMSVIRLTGSDPQRITALAGHILRCWRSYTDESADILSHGDSAAEAVAFQGAPHNTITPIARRREALYELDLVLRNNRTTEAYPLGIFHPHQELHHIKKENIGLIEVMGLAVLPARLLKELEALKAVILAGKNPASEPELAPHAAWVADILKRHPEFSPEAVQDSEKSRAALEHLLEEETGLVFARVLEHSGVFKDSPEGRAQFSRFAAAAGAGA</sequence>
<dbReference type="InterPro" id="IPR023425">
    <property type="entry name" value="GalP_uridyl_Trfase_II_CS"/>
</dbReference>
<dbReference type="Pfam" id="PF01087">
    <property type="entry name" value="GalP_UDP_transf"/>
    <property type="match status" value="1"/>
</dbReference>
<dbReference type="NCBIfam" id="NF003629">
    <property type="entry name" value="PRK05270.1-2"/>
    <property type="match status" value="1"/>
</dbReference>
<evidence type="ECO:0000256" key="8">
    <source>
        <dbReference type="ARBA" id="ARBA00023144"/>
    </source>
</evidence>
<evidence type="ECO:0000256" key="3">
    <source>
        <dbReference type="ARBA" id="ARBA00004947"/>
    </source>
</evidence>
<evidence type="ECO:0000313" key="14">
    <source>
        <dbReference type="Proteomes" id="UP001241537"/>
    </source>
</evidence>
<gene>
    <name evidence="10" type="primary">galT</name>
    <name evidence="13" type="ORF">J2S20_001891</name>
</gene>
<proteinExistence type="inferred from homology"/>
<keyword evidence="14" id="KW-1185">Reference proteome</keyword>
<keyword evidence="7 10" id="KW-0548">Nucleotidyltransferase</keyword>
<evidence type="ECO:0000256" key="9">
    <source>
        <dbReference type="ARBA" id="ARBA00023277"/>
    </source>
</evidence>
<accession>A0AAE3VBC2</accession>
<protein>
    <recommendedName>
        <fullName evidence="10">Galactose-1-phosphate uridylyltransferase</fullName>
        <shortName evidence="10">Gal-1-P uridylyltransferase</shortName>
        <ecNumber evidence="10">2.7.7.12</ecNumber>
    </recommendedName>
    <alternativeName>
        <fullName evidence="10">UDP-glucose--hexose-1-phosphate uridylyltransferase</fullName>
    </alternativeName>
</protein>
<evidence type="ECO:0000313" key="13">
    <source>
        <dbReference type="EMBL" id="MDQ0153182.1"/>
    </source>
</evidence>
<dbReference type="InterPro" id="IPR000766">
    <property type="entry name" value="GalP_uridyl_Trfase_II"/>
</dbReference>
<comment type="subcellular location">
    <subcellularLocation>
        <location evidence="2 10">Cytoplasm</location>
    </subcellularLocation>
</comment>
<evidence type="ECO:0000256" key="5">
    <source>
        <dbReference type="ARBA" id="ARBA00022490"/>
    </source>
</evidence>
<dbReference type="GO" id="GO:0008108">
    <property type="term" value="F:UDP-glucose:hexose-1-phosphate uridylyltransferase activity"/>
    <property type="evidence" value="ECO:0007669"/>
    <property type="project" value="UniProtKB-UniRule"/>
</dbReference>
<evidence type="ECO:0000256" key="6">
    <source>
        <dbReference type="ARBA" id="ARBA00022679"/>
    </source>
</evidence>
<comment type="catalytic activity">
    <reaction evidence="1 10">
        <text>alpha-D-galactose 1-phosphate + UDP-alpha-D-glucose = alpha-D-glucose 1-phosphate + UDP-alpha-D-galactose</text>
        <dbReference type="Rhea" id="RHEA:13989"/>
        <dbReference type="ChEBI" id="CHEBI:58336"/>
        <dbReference type="ChEBI" id="CHEBI:58601"/>
        <dbReference type="ChEBI" id="CHEBI:58885"/>
        <dbReference type="ChEBI" id="CHEBI:66914"/>
        <dbReference type="EC" id="2.7.7.12"/>
    </reaction>
</comment>
<evidence type="ECO:0000256" key="10">
    <source>
        <dbReference type="HAMAP-Rule" id="MF_00571"/>
    </source>
</evidence>
<evidence type="ECO:0000256" key="2">
    <source>
        <dbReference type="ARBA" id="ARBA00004496"/>
    </source>
</evidence>
<comment type="caution">
    <text evidence="13">The sequence shown here is derived from an EMBL/GenBank/DDBJ whole genome shotgun (WGS) entry which is preliminary data.</text>
</comment>
<dbReference type="PANTHER" id="PTHR39191:SF1">
    <property type="entry name" value="DUF4922 DOMAIN-CONTAINING PROTEIN"/>
    <property type="match status" value="1"/>
</dbReference>
<dbReference type="EMBL" id="JAUSTO010000013">
    <property type="protein sequence ID" value="MDQ0153182.1"/>
    <property type="molecule type" value="Genomic_DNA"/>
</dbReference>
<keyword evidence="9 10" id="KW-0119">Carbohydrate metabolism</keyword>
<comment type="pathway">
    <text evidence="3 10">Carbohydrate metabolism; galactose metabolism.</text>
</comment>
<dbReference type="AlphaFoldDB" id="A0AAE3VBC2"/>
<keyword evidence="6 10" id="KW-0808">Transferase</keyword>
<feature type="domain" description="Galactose-1-phosphate uridyl transferase N-terminal" evidence="11">
    <location>
        <begin position="83"/>
        <end position="249"/>
    </location>
</feature>
<dbReference type="InterPro" id="IPR005849">
    <property type="entry name" value="GalP_Utransf_N"/>
</dbReference>
<dbReference type="PANTHER" id="PTHR39191">
    <property type="entry name" value="GALACTOSE-1-PHOSPHATE URIDYLYLTRANSFERASE"/>
    <property type="match status" value="1"/>
</dbReference>
<dbReference type="Pfam" id="PF02744">
    <property type="entry name" value="GalP_UDP_tr_C"/>
    <property type="match status" value="1"/>
</dbReference>
<evidence type="ECO:0000259" key="11">
    <source>
        <dbReference type="Pfam" id="PF01087"/>
    </source>
</evidence>
<dbReference type="EC" id="2.7.7.12" evidence="10"/>
<evidence type="ECO:0000256" key="4">
    <source>
        <dbReference type="ARBA" id="ARBA00008706"/>
    </source>
</evidence>
<evidence type="ECO:0000256" key="7">
    <source>
        <dbReference type="ARBA" id="ARBA00022695"/>
    </source>
</evidence>
<dbReference type="Proteomes" id="UP001241537">
    <property type="component" value="Unassembled WGS sequence"/>
</dbReference>
<dbReference type="PROSITE" id="PS01163">
    <property type="entry name" value="GAL_P_UDP_TRANSF_II"/>
    <property type="match status" value="1"/>
</dbReference>
<dbReference type="GO" id="GO:0006012">
    <property type="term" value="P:galactose metabolic process"/>
    <property type="evidence" value="ECO:0007669"/>
    <property type="project" value="UniProtKB-UniRule"/>
</dbReference>
<reference evidence="13" key="1">
    <citation type="submission" date="2023-07" db="EMBL/GenBank/DDBJ databases">
        <title>Genomic Encyclopedia of Type Strains, Phase IV (KMG-IV): sequencing the most valuable type-strain genomes for metagenomic binning, comparative biology and taxonomic classification.</title>
        <authorList>
            <person name="Goeker M."/>
        </authorList>
    </citation>
    <scope>NUCLEOTIDE SEQUENCE</scope>
    <source>
        <strain evidence="13">DSM 19659</strain>
    </source>
</reference>
<name>A0AAE3VBC2_9FIRM</name>
<evidence type="ECO:0000259" key="12">
    <source>
        <dbReference type="Pfam" id="PF02744"/>
    </source>
</evidence>
<dbReference type="GO" id="GO:0005737">
    <property type="term" value="C:cytoplasm"/>
    <property type="evidence" value="ECO:0007669"/>
    <property type="project" value="UniProtKB-SubCell"/>
</dbReference>
<dbReference type="HAMAP" id="MF_00571">
    <property type="entry name" value="GalP_UDP_trans"/>
    <property type="match status" value="1"/>
</dbReference>